<dbReference type="InterPro" id="IPR002347">
    <property type="entry name" value="SDR_fam"/>
</dbReference>
<comment type="similarity">
    <text evidence="1">Belongs to the short-chain dehydrogenases/reductases (SDR) family.</text>
</comment>
<dbReference type="PRINTS" id="PR00081">
    <property type="entry name" value="GDHRDH"/>
</dbReference>
<keyword evidence="2" id="KW-0560">Oxidoreductase</keyword>
<evidence type="ECO:0000256" key="2">
    <source>
        <dbReference type="ARBA" id="ARBA00023002"/>
    </source>
</evidence>
<dbReference type="VEuPathDB" id="FungiDB:yc1106_08392"/>
<keyword evidence="4" id="KW-1185">Reference proteome</keyword>
<dbReference type="AlphaFoldDB" id="A0A9Q8ZI22"/>
<dbReference type="GO" id="GO:0016491">
    <property type="term" value="F:oxidoreductase activity"/>
    <property type="evidence" value="ECO:0007669"/>
    <property type="project" value="UniProtKB-KW"/>
</dbReference>
<protein>
    <submittedName>
        <fullName evidence="3">Short chain dehydrogenase</fullName>
    </submittedName>
</protein>
<dbReference type="Proteomes" id="UP001056012">
    <property type="component" value="Chromosome 6"/>
</dbReference>
<dbReference type="EMBL" id="CP089279">
    <property type="protein sequence ID" value="USP81118.1"/>
    <property type="molecule type" value="Genomic_DNA"/>
</dbReference>
<name>A0A9Q8ZI22_CURCL</name>
<dbReference type="SUPFAM" id="SSF51735">
    <property type="entry name" value="NAD(P)-binding Rossmann-fold domains"/>
    <property type="match status" value="1"/>
</dbReference>
<sequence length="336" mass="36342">MSRYASAHANPQGVGDSRPTALQIVQDNDLVGRLSGKVAFITGVSSGIGISTALALKATGMRVIGLVRDLPKATSALQHDLEPGHLELLELDLNSLASVRACASEILSKTTTLNLFIANAGIMMPPPGKTADGFERQLGTNHLSHFLLFQLLSPLLLASATPSYPSRVITLSSVGHRFAGINWDDLNFEKEYDPMAAYAQSKLAAIYTASEIERRYGARHLHAWSVMPGGIWTGLQSDMPAAVKQAWEENKEFQKYWKSADQGAATTVWAALSSEVEDMGGRYLEDCAVAGPAAKPTVALEDMAAPGYAEWAYDEEKERKLWEVSCEMVGMKDVAV</sequence>
<gene>
    <name evidence="3" type="ORF">yc1106_08392</name>
</gene>
<dbReference type="PANTHER" id="PTHR24320">
    <property type="entry name" value="RETINOL DEHYDROGENASE"/>
    <property type="match status" value="1"/>
</dbReference>
<proteinExistence type="inferred from homology"/>
<dbReference type="OrthoDB" id="191139at2759"/>
<dbReference type="PANTHER" id="PTHR24320:SF272">
    <property type="entry name" value="NAD(P)-BINDING ROSSMANN-FOLD SUPERFAMILY PROTEIN"/>
    <property type="match status" value="1"/>
</dbReference>
<accession>A0A9Q8ZI22</accession>
<evidence type="ECO:0000256" key="1">
    <source>
        <dbReference type="ARBA" id="ARBA00006484"/>
    </source>
</evidence>
<reference evidence="3" key="1">
    <citation type="submission" date="2021-12" db="EMBL/GenBank/DDBJ databases">
        <title>Curvularia clavata genome.</title>
        <authorList>
            <person name="Cao Y."/>
        </authorList>
    </citation>
    <scope>NUCLEOTIDE SEQUENCE</scope>
    <source>
        <strain evidence="3">Yc1106</strain>
    </source>
</reference>
<dbReference type="Pfam" id="PF00106">
    <property type="entry name" value="adh_short"/>
    <property type="match status" value="1"/>
</dbReference>
<organism evidence="3 4">
    <name type="scientific">Curvularia clavata</name>
    <dbReference type="NCBI Taxonomy" id="95742"/>
    <lineage>
        <taxon>Eukaryota</taxon>
        <taxon>Fungi</taxon>
        <taxon>Dikarya</taxon>
        <taxon>Ascomycota</taxon>
        <taxon>Pezizomycotina</taxon>
        <taxon>Dothideomycetes</taxon>
        <taxon>Pleosporomycetidae</taxon>
        <taxon>Pleosporales</taxon>
        <taxon>Pleosporineae</taxon>
        <taxon>Pleosporaceae</taxon>
        <taxon>Curvularia</taxon>
    </lineage>
</organism>
<dbReference type="InterPro" id="IPR036291">
    <property type="entry name" value="NAD(P)-bd_dom_sf"/>
</dbReference>
<evidence type="ECO:0000313" key="3">
    <source>
        <dbReference type="EMBL" id="USP81118.1"/>
    </source>
</evidence>
<dbReference type="Gene3D" id="3.40.50.720">
    <property type="entry name" value="NAD(P)-binding Rossmann-like Domain"/>
    <property type="match status" value="1"/>
</dbReference>
<evidence type="ECO:0000313" key="4">
    <source>
        <dbReference type="Proteomes" id="UP001056012"/>
    </source>
</evidence>